<dbReference type="GO" id="GO:0005829">
    <property type="term" value="C:cytosol"/>
    <property type="evidence" value="ECO:0007669"/>
    <property type="project" value="TreeGrafter"/>
</dbReference>
<keyword evidence="2 3" id="KW-0456">Lyase</keyword>
<dbReference type="GO" id="GO:0019748">
    <property type="term" value="P:secondary metabolic process"/>
    <property type="evidence" value="ECO:0007669"/>
    <property type="project" value="TreeGrafter"/>
</dbReference>
<protein>
    <recommendedName>
        <fullName evidence="4">Amidohydrolase-related domain-containing protein</fullName>
    </recommendedName>
</protein>
<comment type="caution">
    <text evidence="5">The sequence shown here is derived from an EMBL/GenBank/DDBJ whole genome shotgun (WGS) entry which is preliminary data.</text>
</comment>
<organism evidence="5 6">
    <name type="scientific">Scytalidium lignicola</name>
    <name type="common">Hyphomycete</name>
    <dbReference type="NCBI Taxonomy" id="5539"/>
    <lineage>
        <taxon>Eukaryota</taxon>
        <taxon>Fungi</taxon>
        <taxon>Dikarya</taxon>
        <taxon>Ascomycota</taxon>
        <taxon>Pezizomycotina</taxon>
        <taxon>Leotiomycetes</taxon>
        <taxon>Leotiomycetes incertae sedis</taxon>
        <taxon>Scytalidium</taxon>
    </lineage>
</organism>
<dbReference type="Pfam" id="PF04909">
    <property type="entry name" value="Amidohydro_2"/>
    <property type="match status" value="1"/>
</dbReference>
<reference evidence="5 6" key="1">
    <citation type="submission" date="2018-05" db="EMBL/GenBank/DDBJ databases">
        <title>Draft genome sequence of Scytalidium lignicola DSM 105466, a ubiquitous saprotrophic fungus.</title>
        <authorList>
            <person name="Buettner E."/>
            <person name="Gebauer A.M."/>
            <person name="Hofrichter M."/>
            <person name="Liers C."/>
            <person name="Kellner H."/>
        </authorList>
    </citation>
    <scope>NUCLEOTIDE SEQUENCE [LARGE SCALE GENOMIC DNA]</scope>
    <source>
        <strain evidence="5 6">DSM 105466</strain>
    </source>
</reference>
<sequence length="268" mass="30350">MAPPTLDELMALEARPKERLFQNRKITRLVTIEEHCATPFPVPVTSVTWSQFLPEYLSGVKERLGNVEQRIKIMDLNGIEAQIISLNQPGAQAFTDVAQAVEYCQKVNQFIYEQYVQKYPKRFFAFAALPTQNGAATAAELERCVKEYGVVGAIVNGYSQTTNPEKGLYLDDAQFDALWEVAERLQKPIFIHPRTPLPSNIRTLEDIPIMHGAPYGFGRETVEHCIRLMYTGVLDRFPRLKIATGHMGEGLSWILPRTDSTFRLYTPG</sequence>
<feature type="domain" description="Amidohydrolase-related" evidence="4">
    <location>
        <begin position="91"/>
        <end position="250"/>
    </location>
</feature>
<dbReference type="OrthoDB" id="432010at2759"/>
<dbReference type="InterPro" id="IPR006680">
    <property type="entry name" value="Amidohydro-rel"/>
</dbReference>
<feature type="non-terminal residue" evidence="5">
    <location>
        <position position="1"/>
    </location>
</feature>
<comment type="similarity">
    <text evidence="3">Belongs to the metallo-dependent hydrolases superfamily.</text>
</comment>
<dbReference type="PANTHER" id="PTHR21240">
    <property type="entry name" value="2-AMINO-3-CARBOXYLMUCONATE-6-SEMIALDEHYDE DECARBOXYLASE"/>
    <property type="match status" value="1"/>
</dbReference>
<evidence type="ECO:0000256" key="3">
    <source>
        <dbReference type="RuleBase" id="RU366045"/>
    </source>
</evidence>
<accession>A0A3E2H1Q7</accession>
<dbReference type="EMBL" id="NCSJ02000212">
    <property type="protein sequence ID" value="RFU27320.1"/>
    <property type="molecule type" value="Genomic_DNA"/>
</dbReference>
<evidence type="ECO:0000256" key="1">
    <source>
        <dbReference type="ARBA" id="ARBA00022793"/>
    </source>
</evidence>
<dbReference type="InterPro" id="IPR032465">
    <property type="entry name" value="ACMSD"/>
</dbReference>
<dbReference type="GO" id="GO:0016787">
    <property type="term" value="F:hydrolase activity"/>
    <property type="evidence" value="ECO:0007669"/>
    <property type="project" value="InterPro"/>
</dbReference>
<feature type="non-terminal residue" evidence="5">
    <location>
        <position position="268"/>
    </location>
</feature>
<dbReference type="InterPro" id="IPR032466">
    <property type="entry name" value="Metal_Hydrolase"/>
</dbReference>
<dbReference type="SUPFAM" id="SSF51556">
    <property type="entry name" value="Metallo-dependent hydrolases"/>
    <property type="match status" value="1"/>
</dbReference>
<dbReference type="Gene3D" id="3.20.20.140">
    <property type="entry name" value="Metal-dependent hydrolases"/>
    <property type="match status" value="1"/>
</dbReference>
<keyword evidence="1 3" id="KW-0210">Decarboxylase</keyword>
<dbReference type="GO" id="GO:0016831">
    <property type="term" value="F:carboxy-lyase activity"/>
    <property type="evidence" value="ECO:0007669"/>
    <property type="project" value="UniProtKB-KW"/>
</dbReference>
<evidence type="ECO:0000313" key="6">
    <source>
        <dbReference type="Proteomes" id="UP000258309"/>
    </source>
</evidence>
<proteinExistence type="inferred from homology"/>
<name>A0A3E2H1Q7_SCYLI</name>
<dbReference type="PANTHER" id="PTHR21240:SF30">
    <property type="entry name" value="AMIDOHYDROLASE-RELATED DOMAIN-CONTAINING PROTEIN-RELATED"/>
    <property type="match status" value="1"/>
</dbReference>
<evidence type="ECO:0000313" key="5">
    <source>
        <dbReference type="EMBL" id="RFU27320.1"/>
    </source>
</evidence>
<dbReference type="AlphaFoldDB" id="A0A3E2H1Q7"/>
<dbReference type="Proteomes" id="UP000258309">
    <property type="component" value="Unassembled WGS sequence"/>
</dbReference>
<evidence type="ECO:0000259" key="4">
    <source>
        <dbReference type="Pfam" id="PF04909"/>
    </source>
</evidence>
<dbReference type="STRING" id="5539.A0A3E2H1Q7"/>
<evidence type="ECO:0000256" key="2">
    <source>
        <dbReference type="ARBA" id="ARBA00023239"/>
    </source>
</evidence>
<gene>
    <name evidence="5" type="ORF">B7463_g9025</name>
</gene>
<keyword evidence="6" id="KW-1185">Reference proteome</keyword>